<dbReference type="GO" id="GO:0016757">
    <property type="term" value="F:glycosyltransferase activity"/>
    <property type="evidence" value="ECO:0007669"/>
    <property type="project" value="UniProtKB-KW"/>
</dbReference>
<dbReference type="EC" id="2.4.-.-" evidence="3"/>
<comment type="caution">
    <text evidence="3">The sequence shown here is derived from an EMBL/GenBank/DDBJ whole genome shotgun (WGS) entry which is preliminary data.</text>
</comment>
<keyword evidence="2 3" id="KW-0808">Transferase</keyword>
<proteinExistence type="predicted"/>
<keyword evidence="1 3" id="KW-0328">Glycosyltransferase</keyword>
<dbReference type="PANTHER" id="PTHR12526:SF510">
    <property type="entry name" value="D-INOSITOL 3-PHOSPHATE GLYCOSYLTRANSFERASE"/>
    <property type="match status" value="1"/>
</dbReference>
<evidence type="ECO:0000256" key="2">
    <source>
        <dbReference type="ARBA" id="ARBA00022679"/>
    </source>
</evidence>
<dbReference type="Gene3D" id="3.40.50.2000">
    <property type="entry name" value="Glycogen Phosphorylase B"/>
    <property type="match status" value="1"/>
</dbReference>
<keyword evidence="4" id="KW-1185">Reference proteome</keyword>
<gene>
    <name evidence="3" type="ORF">OU682_23260</name>
</gene>
<dbReference type="Proteomes" id="UP001149822">
    <property type="component" value="Unassembled WGS sequence"/>
</dbReference>
<organism evidence="3 4">
    <name type="scientific">Paracoccus benzoatiresistens</name>
    <dbReference type="NCBI Taxonomy" id="2997341"/>
    <lineage>
        <taxon>Bacteria</taxon>
        <taxon>Pseudomonadati</taxon>
        <taxon>Pseudomonadota</taxon>
        <taxon>Alphaproteobacteria</taxon>
        <taxon>Rhodobacterales</taxon>
        <taxon>Paracoccaceae</taxon>
        <taxon>Paracoccus</taxon>
    </lineage>
</organism>
<dbReference type="SUPFAM" id="SSF53756">
    <property type="entry name" value="UDP-Glycosyltransferase/glycogen phosphorylase"/>
    <property type="match status" value="1"/>
</dbReference>
<protein>
    <submittedName>
        <fullName evidence="3">Glycosyltransferase</fullName>
        <ecNumber evidence="3">2.4.-.-</ecNumber>
    </submittedName>
</protein>
<evidence type="ECO:0000313" key="3">
    <source>
        <dbReference type="EMBL" id="MCZ0964472.1"/>
    </source>
</evidence>
<reference evidence="3" key="1">
    <citation type="submission" date="2022-12" db="EMBL/GenBank/DDBJ databases">
        <title>Paracoccus sp. EF6 isolated from a lake water.</title>
        <authorList>
            <person name="Liu H."/>
        </authorList>
    </citation>
    <scope>NUCLEOTIDE SEQUENCE</scope>
    <source>
        <strain evidence="3">EF6</strain>
    </source>
</reference>
<dbReference type="PANTHER" id="PTHR12526">
    <property type="entry name" value="GLYCOSYLTRANSFERASE"/>
    <property type="match status" value="1"/>
</dbReference>
<accession>A0ABT4JBJ7</accession>
<evidence type="ECO:0000256" key="1">
    <source>
        <dbReference type="ARBA" id="ARBA00022676"/>
    </source>
</evidence>
<name>A0ABT4JBJ7_9RHOB</name>
<dbReference type="RefSeq" id="WP_268944562.1">
    <property type="nucleotide sequence ID" value="NZ_JAPTYD010000109.1"/>
</dbReference>
<dbReference type="EMBL" id="JAPTYD010000109">
    <property type="protein sequence ID" value="MCZ0964472.1"/>
    <property type="molecule type" value="Genomic_DNA"/>
</dbReference>
<dbReference type="Pfam" id="PF13692">
    <property type="entry name" value="Glyco_trans_1_4"/>
    <property type="match status" value="1"/>
</dbReference>
<sequence>MPVLVLAPSVHVIAEEGRLRADDKFLSGLQRHAEVWEGPIRILLRTDTAPLPFSRLVTKSDFPGEVHLLRADEPIRASHLAGADVVLASGDRHDQMELAPLCALTGARLVYAIEYTLPTRLRTAALDPQRSALQRMKSAAWVLNEERRRRRAFRAAAGLQFNGYPAYEAYGPLDPQGCFYFDGRMSRDVMATEDEMRNRAERFMAGGPIRLMTSGRLEPIKGAQDLMPAARAMLSAGVDFTLDIYGAGTLAPRIAAEIATGALQDRVRLHDPVDFQSRLVPHMRRHADVFLSCHRQGDPSCSYLEAMGCGLAVVGTANEMWLPMAANTNAGWVVPMGQPEAVAKCIMQLAAQRDRVTAAAKRSLCFARAHDFEGEFARRMEHLADISRQ</sequence>
<evidence type="ECO:0000313" key="4">
    <source>
        <dbReference type="Proteomes" id="UP001149822"/>
    </source>
</evidence>